<dbReference type="EMBL" id="JADBEM010000001">
    <property type="protein sequence ID" value="MBE1612987.1"/>
    <property type="molecule type" value="Genomic_DNA"/>
</dbReference>
<feature type="domain" description="Phosphoribosyltransferase" evidence="1">
    <location>
        <begin position="16"/>
        <end position="180"/>
    </location>
</feature>
<keyword evidence="2" id="KW-0328">Glycosyltransferase</keyword>
<evidence type="ECO:0000313" key="2">
    <source>
        <dbReference type="EMBL" id="MBE1612987.1"/>
    </source>
</evidence>
<comment type="caution">
    <text evidence="2">The sequence shown here is derived from an EMBL/GenBank/DDBJ whole genome shotgun (WGS) entry which is preliminary data.</text>
</comment>
<dbReference type="Gene3D" id="3.30.1310.20">
    <property type="entry name" value="PRTase-like"/>
    <property type="match status" value="1"/>
</dbReference>
<dbReference type="AlphaFoldDB" id="A0A927NCG7"/>
<accession>A0A927NCG7</accession>
<sequence length="226" mass="23819">MTEPTGGGTVGYADRFDAGRRLAEHLSAYVGRRDVTVLGLPRGGVAVAAAVASHLGADLDVFCVRKLGVPWHRELAMGAVASGGVRVLNRDVVEQLGIDPEAVERATADEAAELTRRERSYRGDRPALDLAGRVAVLVDDGIATGATARAAVTAVRRLGPSRVVLAVPVAPPDTLLTFADIADEVICPLTPDTFEAVGRWYQDFTPTTDTEVRALLAGVPPDEPCN</sequence>
<organism evidence="2 3">
    <name type="scientific">Actinopolymorpha pittospori</name>
    <dbReference type="NCBI Taxonomy" id="648752"/>
    <lineage>
        <taxon>Bacteria</taxon>
        <taxon>Bacillati</taxon>
        <taxon>Actinomycetota</taxon>
        <taxon>Actinomycetes</taxon>
        <taxon>Propionibacteriales</taxon>
        <taxon>Actinopolymorphaceae</taxon>
        <taxon>Actinopolymorpha</taxon>
    </lineage>
</organism>
<evidence type="ECO:0000313" key="3">
    <source>
        <dbReference type="Proteomes" id="UP000638648"/>
    </source>
</evidence>
<dbReference type="RefSeq" id="WP_192755933.1">
    <property type="nucleotide sequence ID" value="NZ_BAABJL010000081.1"/>
</dbReference>
<gene>
    <name evidence="2" type="ORF">HEB94_009835</name>
</gene>
<name>A0A927NCG7_9ACTN</name>
<keyword evidence="3" id="KW-1185">Reference proteome</keyword>
<dbReference type="InterPro" id="IPR000836">
    <property type="entry name" value="PRTase_dom"/>
</dbReference>
<dbReference type="Gene3D" id="3.40.50.2020">
    <property type="match status" value="1"/>
</dbReference>
<evidence type="ECO:0000259" key="1">
    <source>
        <dbReference type="Pfam" id="PF00156"/>
    </source>
</evidence>
<dbReference type="InterPro" id="IPR029057">
    <property type="entry name" value="PRTase-like"/>
</dbReference>
<dbReference type="SUPFAM" id="SSF53271">
    <property type="entry name" value="PRTase-like"/>
    <property type="match status" value="1"/>
</dbReference>
<dbReference type="Pfam" id="PF00156">
    <property type="entry name" value="Pribosyltran"/>
    <property type="match status" value="1"/>
</dbReference>
<dbReference type="GO" id="GO:0016757">
    <property type="term" value="F:glycosyltransferase activity"/>
    <property type="evidence" value="ECO:0007669"/>
    <property type="project" value="UniProtKB-KW"/>
</dbReference>
<proteinExistence type="predicted"/>
<dbReference type="Proteomes" id="UP000638648">
    <property type="component" value="Unassembled WGS sequence"/>
</dbReference>
<protein>
    <submittedName>
        <fullName evidence="2">Phosphoribosyltransferase</fullName>
    </submittedName>
</protein>
<keyword evidence="2" id="KW-0808">Transferase</keyword>
<reference evidence="2" key="1">
    <citation type="submission" date="2020-10" db="EMBL/GenBank/DDBJ databases">
        <title>Sequencing the genomes of 1000 actinobacteria strains.</title>
        <authorList>
            <person name="Klenk H.-P."/>
        </authorList>
    </citation>
    <scope>NUCLEOTIDE SEQUENCE</scope>
    <source>
        <strain evidence="2">DSM 45354</strain>
    </source>
</reference>